<feature type="region of interest" description="Disordered" evidence="1">
    <location>
        <begin position="142"/>
        <end position="230"/>
    </location>
</feature>
<evidence type="ECO:0000256" key="1">
    <source>
        <dbReference type="SAM" id="MobiDB-lite"/>
    </source>
</evidence>
<feature type="non-terminal residue" evidence="3">
    <location>
        <position position="230"/>
    </location>
</feature>
<protein>
    <submittedName>
        <fullName evidence="3">Seminal fluid protein HACP029</fullName>
    </submittedName>
</protein>
<dbReference type="AlphaFoldDB" id="D9HQ43"/>
<feature type="compositionally biased region" description="Basic and acidic residues" evidence="1">
    <location>
        <begin position="194"/>
        <end position="207"/>
    </location>
</feature>
<accession>D9HQ43</accession>
<organism evidence="3">
    <name type="scientific">Heliconius erato</name>
    <name type="common">Crimson patched longwing butterfly</name>
    <dbReference type="NCBI Taxonomy" id="33431"/>
    <lineage>
        <taxon>Eukaryota</taxon>
        <taxon>Metazoa</taxon>
        <taxon>Ecdysozoa</taxon>
        <taxon>Arthropoda</taxon>
        <taxon>Hexapoda</taxon>
        <taxon>Insecta</taxon>
        <taxon>Pterygota</taxon>
        <taxon>Neoptera</taxon>
        <taxon>Endopterygota</taxon>
        <taxon>Lepidoptera</taxon>
        <taxon>Glossata</taxon>
        <taxon>Ditrysia</taxon>
        <taxon>Papilionoidea</taxon>
        <taxon>Nymphalidae</taxon>
        <taxon>Heliconiinae</taxon>
        <taxon>Heliconiini</taxon>
        <taxon>Heliconius</taxon>
    </lineage>
</organism>
<name>D9HQ43_HELEA</name>
<feature type="compositionally biased region" description="Basic and acidic residues" evidence="1">
    <location>
        <begin position="102"/>
        <end position="115"/>
    </location>
</feature>
<feature type="signal peptide" evidence="2">
    <location>
        <begin position="1"/>
        <end position="17"/>
    </location>
</feature>
<keyword evidence="2" id="KW-0732">Signal</keyword>
<reference evidence="3" key="1">
    <citation type="journal article" date="2010" name="Mol. Biol. Evol.">
        <title>Combined EST and proteomic analysis identifies rapidly evolving seminal fluid proteins in Heliconius butterflies.</title>
        <authorList>
            <person name="Walters J.R."/>
            <person name="Harrison R.G."/>
        </authorList>
    </citation>
    <scope>NUCLEOTIDE SEQUENCE</scope>
</reference>
<feature type="compositionally biased region" description="Acidic residues" evidence="1">
    <location>
        <begin position="177"/>
        <end position="186"/>
    </location>
</feature>
<dbReference type="EMBL" id="HM023798">
    <property type="protein sequence ID" value="ADJ58531.1"/>
    <property type="molecule type" value="mRNA"/>
</dbReference>
<evidence type="ECO:0000313" key="3">
    <source>
        <dbReference type="EMBL" id="ADJ58531.1"/>
    </source>
</evidence>
<sequence length="230" mass="25217">MNKSVILIHVLIASSLSKPVDKVILASDVSISKVGDDSQVVRPPGHVDVNADEGNGFVSKTVDSIISSSEIIKINHIDKLLDDDNKHYSRALEEKDKLGIETKSIESSNEPKDENIVSNLEPENKAGTQSYESVTAVMEDDSTEYLENPTDSSIETKIAPEEESRSTKPESVKSNDESNDSWDVLDDLIGTRRMMSDLEVKKGERTSEIIPGRVDSKTASPQESRQSNSA</sequence>
<feature type="compositionally biased region" description="Polar residues" evidence="1">
    <location>
        <begin position="217"/>
        <end position="230"/>
    </location>
</feature>
<feature type="chain" id="PRO_5003125413" evidence="2">
    <location>
        <begin position="18"/>
        <end position="230"/>
    </location>
</feature>
<evidence type="ECO:0000256" key="2">
    <source>
        <dbReference type="SAM" id="SignalP"/>
    </source>
</evidence>
<proteinExistence type="evidence at transcript level"/>
<feature type="compositionally biased region" description="Basic and acidic residues" evidence="1">
    <location>
        <begin position="158"/>
        <end position="176"/>
    </location>
</feature>
<feature type="region of interest" description="Disordered" evidence="1">
    <location>
        <begin position="102"/>
        <end position="130"/>
    </location>
</feature>